<dbReference type="InterPro" id="IPR036860">
    <property type="entry name" value="SH2_dom_sf"/>
</dbReference>
<dbReference type="PRINTS" id="PR00452">
    <property type="entry name" value="SH3DOMAIN"/>
</dbReference>
<dbReference type="InterPro" id="IPR036028">
    <property type="entry name" value="SH3-like_dom_sf"/>
</dbReference>
<evidence type="ECO:0000256" key="1">
    <source>
        <dbReference type="ARBA" id="ARBA00022443"/>
    </source>
</evidence>
<dbReference type="AlphaFoldDB" id="R7VGW2"/>
<reference evidence="7 9" key="2">
    <citation type="journal article" date="2013" name="Nature">
        <title>Insights into bilaterian evolution from three spiralian genomes.</title>
        <authorList>
            <person name="Simakov O."/>
            <person name="Marletaz F."/>
            <person name="Cho S.J."/>
            <person name="Edsinger-Gonzales E."/>
            <person name="Havlak P."/>
            <person name="Hellsten U."/>
            <person name="Kuo D.H."/>
            <person name="Larsson T."/>
            <person name="Lv J."/>
            <person name="Arendt D."/>
            <person name="Savage R."/>
            <person name="Osoegawa K."/>
            <person name="de Jong P."/>
            <person name="Grimwood J."/>
            <person name="Chapman J.A."/>
            <person name="Shapiro H."/>
            <person name="Aerts A."/>
            <person name="Otillar R.P."/>
            <person name="Terry A.Y."/>
            <person name="Boore J.L."/>
            <person name="Grigoriev I.V."/>
            <person name="Lindberg D.R."/>
            <person name="Seaver E.C."/>
            <person name="Weisblat D.A."/>
            <person name="Putnam N.H."/>
            <person name="Rokhsar D.S."/>
        </authorList>
    </citation>
    <scope>NUCLEOTIDE SEQUENCE</scope>
    <source>
        <strain evidence="7 9">I ESC-2004</strain>
    </source>
</reference>
<dbReference type="InterPro" id="IPR000980">
    <property type="entry name" value="SH2"/>
</dbReference>
<dbReference type="SUPFAM" id="SSF50044">
    <property type="entry name" value="SH3-domain"/>
    <property type="match status" value="1"/>
</dbReference>
<dbReference type="InterPro" id="IPR001452">
    <property type="entry name" value="SH3_domain"/>
</dbReference>
<evidence type="ECO:0000313" key="9">
    <source>
        <dbReference type="Proteomes" id="UP000014760"/>
    </source>
</evidence>
<protein>
    <recommendedName>
        <fullName evidence="6">SH3 domain-containing protein</fullName>
    </recommendedName>
</protein>
<reference evidence="9" key="1">
    <citation type="submission" date="2012-12" db="EMBL/GenBank/DDBJ databases">
        <authorList>
            <person name="Hellsten U."/>
            <person name="Grimwood J."/>
            <person name="Chapman J.A."/>
            <person name="Shapiro H."/>
            <person name="Aerts A."/>
            <person name="Otillar R.P."/>
            <person name="Terry A.Y."/>
            <person name="Boore J.L."/>
            <person name="Simakov O."/>
            <person name="Marletaz F."/>
            <person name="Cho S.-J."/>
            <person name="Edsinger-Gonzales E."/>
            <person name="Havlak P."/>
            <person name="Kuo D.-H."/>
            <person name="Larsson T."/>
            <person name="Lv J."/>
            <person name="Arendt D."/>
            <person name="Savage R."/>
            <person name="Osoegawa K."/>
            <person name="de Jong P."/>
            <person name="Lindberg D.R."/>
            <person name="Seaver E.C."/>
            <person name="Weisblat D.A."/>
            <person name="Putnam N.H."/>
            <person name="Grigoriev I.V."/>
            <person name="Rokhsar D.S."/>
        </authorList>
    </citation>
    <scope>NUCLEOTIDE SEQUENCE</scope>
    <source>
        <strain evidence="9">I ESC-2004</strain>
    </source>
</reference>
<feature type="region of interest" description="Disordered" evidence="4">
    <location>
        <begin position="121"/>
        <end position="146"/>
    </location>
</feature>
<organism evidence="7">
    <name type="scientific">Capitella teleta</name>
    <name type="common">Polychaete worm</name>
    <dbReference type="NCBI Taxonomy" id="283909"/>
    <lineage>
        <taxon>Eukaryota</taxon>
        <taxon>Metazoa</taxon>
        <taxon>Spiralia</taxon>
        <taxon>Lophotrochozoa</taxon>
        <taxon>Annelida</taxon>
        <taxon>Polychaeta</taxon>
        <taxon>Sedentaria</taxon>
        <taxon>Scolecida</taxon>
        <taxon>Capitellidae</taxon>
        <taxon>Capitella</taxon>
    </lineage>
</organism>
<evidence type="ECO:0000256" key="4">
    <source>
        <dbReference type="SAM" id="MobiDB-lite"/>
    </source>
</evidence>
<dbReference type="EMBL" id="KB292299">
    <property type="protein sequence ID" value="ELU17797.1"/>
    <property type="molecule type" value="Genomic_DNA"/>
</dbReference>
<accession>R7VGW2</accession>
<evidence type="ECO:0000313" key="8">
    <source>
        <dbReference type="EnsemblMetazoa" id="CapteP191420"/>
    </source>
</evidence>
<feature type="chain" id="PRO_5008789113" description="SH3 domain-containing protein" evidence="5">
    <location>
        <begin position="22"/>
        <end position="231"/>
    </location>
</feature>
<dbReference type="EnsemblMetazoa" id="CapteT191420">
    <property type="protein sequence ID" value="CapteP191420"/>
    <property type="gene ID" value="CapteG191420"/>
</dbReference>
<gene>
    <name evidence="7" type="ORF">CAPTEDRAFT_191420</name>
</gene>
<keyword evidence="9" id="KW-1185">Reference proteome</keyword>
<dbReference type="STRING" id="283909.R7VGW2"/>
<dbReference type="Gene3D" id="2.30.30.40">
    <property type="entry name" value="SH3 Domains"/>
    <property type="match status" value="1"/>
</dbReference>
<evidence type="ECO:0000256" key="2">
    <source>
        <dbReference type="ARBA" id="ARBA00022999"/>
    </source>
</evidence>
<dbReference type="PANTHER" id="PTHR46037">
    <property type="entry name" value="PROTEIN ENHANCER OF SEVENLESS 2B"/>
    <property type="match status" value="1"/>
</dbReference>
<name>R7VGW2_CAPTE</name>
<evidence type="ECO:0000256" key="5">
    <source>
        <dbReference type="SAM" id="SignalP"/>
    </source>
</evidence>
<feature type="domain" description="SH3" evidence="6">
    <location>
        <begin position="19"/>
        <end position="79"/>
    </location>
</feature>
<reference evidence="8" key="3">
    <citation type="submission" date="2015-06" db="UniProtKB">
        <authorList>
            <consortium name="EnsemblMetazoa"/>
        </authorList>
    </citation>
    <scope>IDENTIFICATION</scope>
</reference>
<dbReference type="EMBL" id="AMQN01016669">
    <property type="status" value="NOT_ANNOTATED_CDS"/>
    <property type="molecule type" value="Genomic_DNA"/>
</dbReference>
<dbReference type="Pfam" id="PF00017">
    <property type="entry name" value="SH2"/>
    <property type="match status" value="1"/>
</dbReference>
<feature type="signal peptide" evidence="5">
    <location>
        <begin position="1"/>
        <end position="21"/>
    </location>
</feature>
<evidence type="ECO:0000313" key="7">
    <source>
        <dbReference type="EMBL" id="ELU17797.1"/>
    </source>
</evidence>
<dbReference type="SMART" id="SM00326">
    <property type="entry name" value="SH3"/>
    <property type="match status" value="1"/>
</dbReference>
<proteinExistence type="predicted"/>
<dbReference type="PROSITE" id="PS50002">
    <property type="entry name" value="SH3"/>
    <property type="match status" value="1"/>
</dbReference>
<dbReference type="CDD" id="cd00173">
    <property type="entry name" value="SH2"/>
    <property type="match status" value="1"/>
</dbReference>
<dbReference type="OrthoDB" id="10255964at2759"/>
<evidence type="ECO:0000256" key="3">
    <source>
        <dbReference type="PROSITE-ProRule" id="PRU00192"/>
    </source>
</evidence>
<keyword evidence="5" id="KW-0732">Signal</keyword>
<sequence>MVHPSAIIVLALYCYASFAETKIVKGLYNYESQNDEKLNFNKGDFMEIISEGSKWSQVRHLTTGETGYIPSNYVVEERSLENEEDNNNADDQQEGTFLVRESENKTDELTLSVAAINEESDHVVSGDCDPKKAAKDNETDEMTNSGLENSISSALERDISAVNTSTNDQTEATLISDADNMDIQFGFLEDQEAENIQATEAVLENSASISNNGEINQYVNVNNIQLLILQG</sequence>
<dbReference type="CDD" id="cd11845">
    <property type="entry name" value="SH3_Src_like"/>
    <property type="match status" value="1"/>
</dbReference>
<dbReference type="Pfam" id="PF00018">
    <property type="entry name" value="SH3_1"/>
    <property type="match status" value="1"/>
</dbReference>
<dbReference type="HOGENOM" id="CLU_1200808_0_0_1"/>
<keyword evidence="2" id="KW-0727">SH2 domain</keyword>
<dbReference type="InterPro" id="IPR043539">
    <property type="entry name" value="Grb2-like"/>
</dbReference>
<dbReference type="Gene3D" id="3.30.505.10">
    <property type="entry name" value="SH2 domain"/>
    <property type="match status" value="1"/>
</dbReference>
<keyword evidence="1 3" id="KW-0728">SH3 domain</keyword>
<feature type="compositionally biased region" description="Basic and acidic residues" evidence="4">
    <location>
        <begin position="121"/>
        <end position="137"/>
    </location>
</feature>
<dbReference type="Proteomes" id="UP000014760">
    <property type="component" value="Unassembled WGS sequence"/>
</dbReference>
<evidence type="ECO:0000259" key="6">
    <source>
        <dbReference type="PROSITE" id="PS50002"/>
    </source>
</evidence>